<evidence type="ECO:0000313" key="1">
    <source>
        <dbReference type="EMBL" id="KAJ7944254.1"/>
    </source>
</evidence>
<accession>A0AAD7KR80</accession>
<proteinExistence type="predicted"/>
<organism evidence="1 2">
    <name type="scientific">Quillaja saponaria</name>
    <name type="common">Soap bark tree</name>
    <dbReference type="NCBI Taxonomy" id="32244"/>
    <lineage>
        <taxon>Eukaryota</taxon>
        <taxon>Viridiplantae</taxon>
        <taxon>Streptophyta</taxon>
        <taxon>Embryophyta</taxon>
        <taxon>Tracheophyta</taxon>
        <taxon>Spermatophyta</taxon>
        <taxon>Magnoliopsida</taxon>
        <taxon>eudicotyledons</taxon>
        <taxon>Gunneridae</taxon>
        <taxon>Pentapetalae</taxon>
        <taxon>rosids</taxon>
        <taxon>fabids</taxon>
        <taxon>Fabales</taxon>
        <taxon>Quillajaceae</taxon>
        <taxon>Quillaja</taxon>
    </lineage>
</organism>
<protein>
    <submittedName>
        <fullName evidence="1">Sodium/potassium-transporting ATPase subunit alpha-1 like</fullName>
    </submittedName>
</protein>
<dbReference type="PANTHER" id="PTHR35291">
    <property type="entry name" value="PROTEIN SHROOM-LIKE"/>
    <property type="match status" value="1"/>
</dbReference>
<evidence type="ECO:0000313" key="2">
    <source>
        <dbReference type="Proteomes" id="UP001163823"/>
    </source>
</evidence>
<dbReference type="AlphaFoldDB" id="A0AAD7KR80"/>
<sequence>MFRALSTRMSSRRYERLGEEPGIKLLGEEPGIRVLGGDQYKRTTSLPAKIFNSSRKVTLGSAAVDSKKQVKPAKKANKEKVHPLFSIFDVRSKKKMTSKPEYSRYIQYLKEGGLWDSKSNMPVIYNK</sequence>
<dbReference type="Proteomes" id="UP001163823">
    <property type="component" value="Chromosome 14"/>
</dbReference>
<dbReference type="EMBL" id="JARAOO010000014">
    <property type="protein sequence ID" value="KAJ7944254.1"/>
    <property type="molecule type" value="Genomic_DNA"/>
</dbReference>
<name>A0AAD7KR80_QUISA</name>
<gene>
    <name evidence="1" type="ORF">O6P43_033681</name>
</gene>
<dbReference type="KEGG" id="qsa:O6P43_033681"/>
<dbReference type="PANTHER" id="PTHR35291:SF3">
    <property type="entry name" value="PROTEIN SHROOM-LIKE"/>
    <property type="match status" value="1"/>
</dbReference>
<reference evidence="1" key="1">
    <citation type="journal article" date="2023" name="Science">
        <title>Elucidation of the pathway for biosynthesis of saponin adjuvants from the soapbark tree.</title>
        <authorList>
            <person name="Reed J."/>
            <person name="Orme A."/>
            <person name="El-Demerdash A."/>
            <person name="Owen C."/>
            <person name="Martin L.B.B."/>
            <person name="Misra R.C."/>
            <person name="Kikuchi S."/>
            <person name="Rejzek M."/>
            <person name="Martin A.C."/>
            <person name="Harkess A."/>
            <person name="Leebens-Mack J."/>
            <person name="Louveau T."/>
            <person name="Stephenson M.J."/>
            <person name="Osbourn A."/>
        </authorList>
    </citation>
    <scope>NUCLEOTIDE SEQUENCE</scope>
    <source>
        <strain evidence="1">S10</strain>
    </source>
</reference>
<keyword evidence="2" id="KW-1185">Reference proteome</keyword>
<comment type="caution">
    <text evidence="1">The sequence shown here is derived from an EMBL/GenBank/DDBJ whole genome shotgun (WGS) entry which is preliminary data.</text>
</comment>